<gene>
    <name evidence="1" type="ORF">CAAN4_F10616</name>
</gene>
<dbReference type="EMBL" id="OZ004258">
    <property type="protein sequence ID" value="CAK7913203.1"/>
    <property type="molecule type" value="Genomic_DNA"/>
</dbReference>
<dbReference type="Proteomes" id="UP001497600">
    <property type="component" value="Chromosome F"/>
</dbReference>
<accession>A0ABP0EFF1</accession>
<evidence type="ECO:0000313" key="1">
    <source>
        <dbReference type="EMBL" id="CAK7913203.1"/>
    </source>
</evidence>
<sequence length="310" mass="35579">MLMTTTISSLRIIHPRSLFQFTTTPRHIIPINWSNVRNYSAPRQSLLTTTSPITKFYHSISPSYKYFSIFLLIAATIRHVHPNTLITAGPPVAIGSYYAYRHYHQSYLYKRELLKVYPSTTDKANDTNNQIQIQPYDESDINNVLNGVENEFDSFKSQLLPLLEKKLVDYAILHDNPMGIFMNEDQVSSRLSSDLETFIVLPIRENLLPYNEFTRDQLLNETNTSIRFSKFIKFSLPFFSGRDTTSRKRLATVEVYLLQHEEDPHRYNVSVGITPYGTLPGRKTLLIDDFEQGGLTSSRGDKAAADVIDL</sequence>
<reference evidence="1 2" key="1">
    <citation type="submission" date="2024-01" db="EMBL/GenBank/DDBJ databases">
        <authorList>
            <consortium name="Genoscope - CEA"/>
            <person name="William W."/>
        </authorList>
    </citation>
    <scope>NUCLEOTIDE SEQUENCE [LARGE SCALE GENOMIC DNA]</scope>
    <source>
        <strain evidence="1 2">29B2s-10</strain>
    </source>
</reference>
<name>A0ABP0EFF1_9ASCO</name>
<proteinExistence type="predicted"/>
<keyword evidence="2" id="KW-1185">Reference proteome</keyword>
<organism evidence="1 2">
    <name type="scientific">[Candida] anglica</name>
    <dbReference type="NCBI Taxonomy" id="148631"/>
    <lineage>
        <taxon>Eukaryota</taxon>
        <taxon>Fungi</taxon>
        <taxon>Dikarya</taxon>
        <taxon>Ascomycota</taxon>
        <taxon>Saccharomycotina</taxon>
        <taxon>Pichiomycetes</taxon>
        <taxon>Debaryomycetaceae</taxon>
        <taxon>Kurtzmaniella</taxon>
    </lineage>
</organism>
<protein>
    <submittedName>
        <fullName evidence="1">Uncharacterized protein</fullName>
    </submittedName>
</protein>
<evidence type="ECO:0000313" key="2">
    <source>
        <dbReference type="Proteomes" id="UP001497600"/>
    </source>
</evidence>